<dbReference type="RefSeq" id="WP_213214749.1">
    <property type="nucleotide sequence ID" value="NZ_QTKU01000001.1"/>
</dbReference>
<evidence type="ECO:0000313" key="2">
    <source>
        <dbReference type="Proteomes" id="UP000705379"/>
    </source>
</evidence>
<dbReference type="InterPro" id="IPR009351">
    <property type="entry name" value="AlkZ-like"/>
</dbReference>
<dbReference type="Pfam" id="PF06224">
    <property type="entry name" value="AlkZ-like"/>
    <property type="match status" value="1"/>
</dbReference>
<comment type="caution">
    <text evidence="1">The sequence shown here is derived from an EMBL/GenBank/DDBJ whole genome shotgun (WGS) entry which is preliminary data.</text>
</comment>
<sequence>MTKPLDTAALPHLSNSTARRLFMSRHGLLQTPRGPGKGADLLEVIEDLGFVQLDSINTVARAHHMILAARRPAYREKCLKALYEKDGHLFEHWTHDASVIPIRFYPHWKLKFARDAEKLKSRWRNWRRDGFEKKFDAVLKRIEAHGPVTSGDVGEDEERKSGGWWDWHPSKTALEYLWRSGQLAVCRRDGFQKVYDLSDRVIPQPQLAALPAPQETVSWACQEALTRLGFATSGEIAAFFDIVTPHEAKSWCAQELAAGRIIEVQVGCGEGHAPRRSFAFPEVLAEADALDAATSRLRILSPFDPMLRDRKRTERLFGFHYRIEVFVPEPKRKYGYYVFPVLEGERLVGRIDIKAFRAEDRLQVTAFWPEEGVRPSKGRLAKLDGELTRMARFAGVSRVDYTDGWLRTPLG</sequence>
<organism evidence="1 2">
    <name type="scientific">Roseibium polysiphoniae</name>
    <dbReference type="NCBI Taxonomy" id="2571221"/>
    <lineage>
        <taxon>Bacteria</taxon>
        <taxon>Pseudomonadati</taxon>
        <taxon>Pseudomonadota</taxon>
        <taxon>Alphaproteobacteria</taxon>
        <taxon>Hyphomicrobiales</taxon>
        <taxon>Stappiaceae</taxon>
        <taxon>Roseibium</taxon>
    </lineage>
</organism>
<dbReference type="PANTHER" id="PTHR30528">
    <property type="entry name" value="CYTOPLASMIC PROTEIN"/>
    <property type="match status" value="1"/>
</dbReference>
<dbReference type="PANTHER" id="PTHR30528:SF0">
    <property type="entry name" value="CYTOPLASMIC PROTEIN"/>
    <property type="match status" value="1"/>
</dbReference>
<protein>
    <submittedName>
        <fullName evidence="1">Winged helix-turn-helix domain-containing protein</fullName>
    </submittedName>
</protein>
<gene>
    <name evidence="1" type="ORF">DYI23_02460</name>
</gene>
<dbReference type="Proteomes" id="UP000705379">
    <property type="component" value="Unassembled WGS sequence"/>
</dbReference>
<dbReference type="EMBL" id="QTKU01000001">
    <property type="protein sequence ID" value="MBS8259070.1"/>
    <property type="molecule type" value="Genomic_DNA"/>
</dbReference>
<proteinExistence type="predicted"/>
<dbReference type="AlphaFoldDB" id="A0A944CAU0"/>
<reference evidence="1" key="1">
    <citation type="submission" date="2018-08" db="EMBL/GenBank/DDBJ databases">
        <authorList>
            <person name="Jin W."/>
            <person name="Wang H."/>
            <person name="Yang Y."/>
            <person name="Li M."/>
            <person name="Liu J."/>
        </authorList>
    </citation>
    <scope>NUCLEOTIDE SEQUENCE</scope>
    <source>
        <strain evidence="1">AESS21</strain>
    </source>
</reference>
<accession>A0A944CAU0</accession>
<name>A0A944CAU0_9HYPH</name>
<reference evidence="1" key="2">
    <citation type="journal article" date="2021" name="Microorganisms">
        <title>Bacterial Dimethylsulfoniopropionate Biosynthesis in the East China Sea.</title>
        <authorList>
            <person name="Liu J."/>
            <person name="Zhang Y."/>
            <person name="Liu J."/>
            <person name="Zhong H."/>
            <person name="Williams B.T."/>
            <person name="Zheng Y."/>
            <person name="Curson A.R.J."/>
            <person name="Sun C."/>
            <person name="Sun H."/>
            <person name="Song D."/>
            <person name="Wagner Mackenzie B."/>
            <person name="Bermejo Martinez A."/>
            <person name="Todd J.D."/>
            <person name="Zhang X.H."/>
        </authorList>
    </citation>
    <scope>NUCLEOTIDE SEQUENCE</scope>
    <source>
        <strain evidence="1">AESS21</strain>
    </source>
</reference>
<evidence type="ECO:0000313" key="1">
    <source>
        <dbReference type="EMBL" id="MBS8259070.1"/>
    </source>
</evidence>